<dbReference type="Proteomes" id="UP000235392">
    <property type="component" value="Unassembled WGS sequence"/>
</dbReference>
<evidence type="ECO:0000313" key="6">
    <source>
        <dbReference type="Proteomes" id="UP000235388"/>
    </source>
</evidence>
<evidence type="ECO:0000313" key="5">
    <source>
        <dbReference type="EMBL" id="PLW47210.1"/>
    </source>
</evidence>
<gene>
    <name evidence="3" type="ORF">PCANC_06057</name>
    <name evidence="4" type="ORF">PCANC_06536</name>
    <name evidence="5" type="ORF">PCASD_02345</name>
    <name evidence="2" type="ORF">PCASD_22352</name>
</gene>
<accession>A0A2N5VB42</accession>
<proteinExistence type="predicted"/>
<feature type="region of interest" description="Disordered" evidence="1">
    <location>
        <begin position="143"/>
        <end position="188"/>
    </location>
</feature>
<feature type="compositionally biased region" description="Polar residues" evidence="1">
    <location>
        <begin position="175"/>
        <end position="188"/>
    </location>
</feature>
<protein>
    <submittedName>
        <fullName evidence="5">Uncharacterized protein</fullName>
    </submittedName>
</protein>
<dbReference type="AlphaFoldDB" id="A0A2N5VB42"/>
<dbReference type="EMBL" id="PGCJ01000114">
    <property type="protein sequence ID" value="PLW47004.1"/>
    <property type="molecule type" value="Genomic_DNA"/>
</dbReference>
<dbReference type="Proteomes" id="UP000235388">
    <property type="component" value="Unassembled WGS sequence"/>
</dbReference>
<dbReference type="EMBL" id="PGCI01000948">
    <property type="protein sequence ID" value="PLW10816.1"/>
    <property type="molecule type" value="Genomic_DNA"/>
</dbReference>
<name>A0A2N5VB42_9BASI</name>
<dbReference type="OrthoDB" id="2501828at2759"/>
<dbReference type="EMBL" id="PGCJ01000794">
    <property type="protein sequence ID" value="PLW20633.1"/>
    <property type="molecule type" value="Genomic_DNA"/>
</dbReference>
<evidence type="ECO:0000313" key="4">
    <source>
        <dbReference type="EMBL" id="PLW47004.1"/>
    </source>
</evidence>
<sequence>MLASSDSISSDISAARSRRNPIMIPIIRPLRFNIPSKARPPDGRTDTIPGVGVIRSPGPTVSIRPANLLYRAPAGLHGAASHLLRQILRTSSPTASPTTKPLLGSPVKYLSLPTKGSRESHGLLSQSDAILYGFLLNNGGYLDDSDSEGEAETPSDCHTPDSLTSDLSMRPARYSPNQTTKPISQTPKSRNFLEISTDYF</sequence>
<comment type="caution">
    <text evidence="5">The sequence shown here is derived from an EMBL/GenBank/DDBJ whole genome shotgun (WGS) entry which is preliminary data.</text>
</comment>
<organism evidence="5 7">
    <name type="scientific">Puccinia coronata f. sp. avenae</name>
    <dbReference type="NCBI Taxonomy" id="200324"/>
    <lineage>
        <taxon>Eukaryota</taxon>
        <taxon>Fungi</taxon>
        <taxon>Dikarya</taxon>
        <taxon>Basidiomycota</taxon>
        <taxon>Pucciniomycotina</taxon>
        <taxon>Pucciniomycetes</taxon>
        <taxon>Pucciniales</taxon>
        <taxon>Pucciniaceae</taxon>
        <taxon>Puccinia</taxon>
    </lineage>
</organism>
<feature type="compositionally biased region" description="Acidic residues" evidence="1">
    <location>
        <begin position="143"/>
        <end position="153"/>
    </location>
</feature>
<evidence type="ECO:0000313" key="3">
    <source>
        <dbReference type="EMBL" id="PLW20633.1"/>
    </source>
</evidence>
<evidence type="ECO:0000313" key="2">
    <source>
        <dbReference type="EMBL" id="PLW10816.1"/>
    </source>
</evidence>
<reference evidence="6 7" key="1">
    <citation type="submission" date="2017-11" db="EMBL/GenBank/DDBJ databases">
        <title>De novo assembly and phasing of dikaryotic genomes from two isolates of Puccinia coronata f. sp. avenae, the causal agent of oat crown rust.</title>
        <authorList>
            <person name="Miller M.E."/>
            <person name="Zhang Y."/>
            <person name="Omidvar V."/>
            <person name="Sperschneider J."/>
            <person name="Schwessinger B."/>
            <person name="Raley C."/>
            <person name="Palmer J.M."/>
            <person name="Garnica D."/>
            <person name="Upadhyaya N."/>
            <person name="Rathjen J."/>
            <person name="Taylor J.M."/>
            <person name="Park R.F."/>
            <person name="Dodds P.N."/>
            <person name="Hirsch C.D."/>
            <person name="Kianian S.F."/>
            <person name="Figueroa M."/>
        </authorList>
    </citation>
    <scope>NUCLEOTIDE SEQUENCE [LARGE SCALE GENOMIC DNA]</scope>
    <source>
        <strain evidence="3">12NC29</strain>
        <strain evidence="5">12SD80</strain>
    </source>
</reference>
<evidence type="ECO:0000256" key="1">
    <source>
        <dbReference type="SAM" id="MobiDB-lite"/>
    </source>
</evidence>
<keyword evidence="6" id="KW-1185">Reference proteome</keyword>
<evidence type="ECO:0000313" key="7">
    <source>
        <dbReference type="Proteomes" id="UP000235392"/>
    </source>
</evidence>
<dbReference type="EMBL" id="PGCI01000033">
    <property type="protein sequence ID" value="PLW47210.1"/>
    <property type="molecule type" value="Genomic_DNA"/>
</dbReference>